<organism evidence="3">
    <name type="scientific">Chlamydomonas chlamydogama</name>
    <dbReference type="NCBI Taxonomy" id="225041"/>
    <lineage>
        <taxon>Eukaryota</taxon>
        <taxon>Viridiplantae</taxon>
        <taxon>Chlorophyta</taxon>
        <taxon>core chlorophytes</taxon>
        <taxon>Chlorophyceae</taxon>
        <taxon>CS clade</taxon>
        <taxon>Chlamydomonadales</taxon>
        <taxon>Chlamydomonadaceae</taxon>
        <taxon>Chlamydomonas</taxon>
    </lineage>
</organism>
<keyword evidence="1" id="KW-0677">Repeat</keyword>
<evidence type="ECO:0000256" key="1">
    <source>
        <dbReference type="ARBA" id="ARBA00022737"/>
    </source>
</evidence>
<evidence type="ECO:0000313" key="3">
    <source>
        <dbReference type="EMBL" id="CAD9652369.1"/>
    </source>
</evidence>
<dbReference type="SUPFAM" id="SSF48452">
    <property type="entry name" value="TPR-like"/>
    <property type="match status" value="2"/>
</dbReference>
<name>A0A7S2VVR9_9CHLO</name>
<accession>A0A7S2VVR9</accession>
<dbReference type="Gene3D" id="1.25.40.10">
    <property type="entry name" value="Tetratricopeptide repeat domain"/>
    <property type="match status" value="2"/>
</dbReference>
<proteinExistence type="predicted"/>
<keyword evidence="2" id="KW-0802">TPR repeat</keyword>
<dbReference type="PANTHER" id="PTHR45641:SF19">
    <property type="entry name" value="NEPHROCYSTIN-3"/>
    <property type="match status" value="1"/>
</dbReference>
<dbReference type="InterPro" id="IPR011990">
    <property type="entry name" value="TPR-like_helical_dom_sf"/>
</dbReference>
<reference evidence="3" key="1">
    <citation type="submission" date="2021-01" db="EMBL/GenBank/DDBJ databases">
        <authorList>
            <person name="Corre E."/>
            <person name="Pelletier E."/>
            <person name="Niang G."/>
            <person name="Scheremetjew M."/>
            <person name="Finn R."/>
            <person name="Kale V."/>
            <person name="Holt S."/>
            <person name="Cochrane G."/>
            <person name="Meng A."/>
            <person name="Brown T."/>
            <person name="Cohen L."/>
        </authorList>
    </citation>
    <scope>NUCLEOTIDE SEQUENCE</scope>
    <source>
        <strain evidence="3">SAG 11-48b</strain>
    </source>
</reference>
<gene>
    <name evidence="3" type="ORF">CCHL1392_LOCUS1044</name>
</gene>
<dbReference type="PANTHER" id="PTHR45641">
    <property type="entry name" value="TETRATRICOPEPTIDE REPEAT PROTEIN (AFU_ORTHOLOGUE AFUA_6G03870)"/>
    <property type="match status" value="1"/>
</dbReference>
<dbReference type="Pfam" id="PF13374">
    <property type="entry name" value="TPR_10"/>
    <property type="match status" value="2"/>
</dbReference>
<evidence type="ECO:0008006" key="4">
    <source>
        <dbReference type="Google" id="ProtNLM"/>
    </source>
</evidence>
<dbReference type="EMBL" id="HBHD01001897">
    <property type="protein sequence ID" value="CAD9652369.1"/>
    <property type="molecule type" value="Transcribed_RNA"/>
</dbReference>
<protein>
    <recommendedName>
        <fullName evidence="4">Kinesin light chain</fullName>
    </recommendedName>
</protein>
<dbReference type="AlphaFoldDB" id="A0A7S2VVR9"/>
<sequence length="307" mass="34447">MAGVLIKCIRMLKSFGKYSDANNLLKAEFPALESALGKDDLQVGYILFEHGQVYRKLGMGDDVPTLETAILIFEKELGKDHFDTASARMHLGIGHLACHQIQKALDLMKPAVDRIEEIVGPEDKAVVKALFELAEAHRIAGNQEEQTRLLLRSIEVSKAAYGPNHPETANQYMSYGEMLRVSNRDDEAAKYLELARDIFVASLGSGHLMAGHVENRLSSLHINTQLWSKVESHGLTCLEIYKAWYPPEHQFLGHIRAKLARGYVGAGKWKEAKAYAEESLVTLRRYSQDPFLPFCEWSLNQADTHLA</sequence>
<evidence type="ECO:0000256" key="2">
    <source>
        <dbReference type="ARBA" id="ARBA00022803"/>
    </source>
</evidence>